<organism evidence="1 2">
    <name type="scientific">Blautia hydrogenotrophica (strain DSM 10507 / JCM 14656 / S5a33)</name>
    <name type="common">Ruminococcus hydrogenotrophicus</name>
    <dbReference type="NCBI Taxonomy" id="476272"/>
    <lineage>
        <taxon>Bacteria</taxon>
        <taxon>Bacillati</taxon>
        <taxon>Bacillota</taxon>
        <taxon>Clostridia</taxon>
        <taxon>Lachnospirales</taxon>
        <taxon>Lachnospiraceae</taxon>
        <taxon>Blautia</taxon>
    </lineage>
</organism>
<accession>C0CLU6</accession>
<proteinExistence type="predicted"/>
<gene>
    <name evidence="1" type="ORF">RUMHYD_01819</name>
</gene>
<comment type="caution">
    <text evidence="1">The sequence shown here is derived from an EMBL/GenBank/DDBJ whole genome shotgun (WGS) entry which is preliminary data.</text>
</comment>
<dbReference type="HOGENOM" id="CLU_205711_0_0_9"/>
<dbReference type="EMBL" id="ACBZ01000094">
    <property type="protein sequence ID" value="EEG49271.1"/>
    <property type="molecule type" value="Genomic_DNA"/>
</dbReference>
<reference evidence="1 2" key="1">
    <citation type="submission" date="2009-01" db="EMBL/GenBank/DDBJ databases">
        <authorList>
            <person name="Fulton L."/>
            <person name="Clifton S."/>
            <person name="Fulton B."/>
            <person name="Xu J."/>
            <person name="Minx P."/>
            <person name="Pepin K.H."/>
            <person name="Johnson M."/>
            <person name="Bhonagiri V."/>
            <person name="Nash W.E."/>
            <person name="Mardis E.R."/>
            <person name="Wilson R.K."/>
        </authorList>
    </citation>
    <scope>NUCLEOTIDE SEQUENCE [LARGE SCALE GENOMIC DNA]</scope>
    <source>
        <strain evidence="2">DSM 10507 / JCM 14656 / S5a33</strain>
    </source>
</reference>
<dbReference type="Proteomes" id="UP000003100">
    <property type="component" value="Unassembled WGS sequence"/>
</dbReference>
<reference evidence="1 2" key="2">
    <citation type="submission" date="2009-02" db="EMBL/GenBank/DDBJ databases">
        <title>Draft genome sequence of Blautia hydrogenotrophica DSM 10507 (Ruminococcus hydrogenotrophicus DSM 10507).</title>
        <authorList>
            <person name="Sudarsanam P."/>
            <person name="Ley R."/>
            <person name="Guruge J."/>
            <person name="Turnbaugh P.J."/>
            <person name="Mahowald M."/>
            <person name="Liep D."/>
            <person name="Gordon J."/>
        </authorList>
    </citation>
    <scope>NUCLEOTIDE SEQUENCE [LARGE SCALE GENOMIC DNA]</scope>
    <source>
        <strain evidence="2">DSM 10507 / JCM 14656 / S5a33</strain>
    </source>
</reference>
<protein>
    <submittedName>
        <fullName evidence="1">Uncharacterized protein</fullName>
    </submittedName>
</protein>
<dbReference type="PATRIC" id="fig|476272.21.peg.2197"/>
<name>C0CLU6_BLAHS</name>
<evidence type="ECO:0000313" key="2">
    <source>
        <dbReference type="Proteomes" id="UP000003100"/>
    </source>
</evidence>
<dbReference type="AlphaFoldDB" id="C0CLU6"/>
<keyword evidence="2" id="KW-1185">Reference proteome</keyword>
<sequence>MVPRNAALSSLGKTKGLLLHRKLRSLCNKKPPRQDAHAAMRNFTAKRCCGGAQSEPASFKIKRQGS</sequence>
<evidence type="ECO:0000313" key="1">
    <source>
        <dbReference type="EMBL" id="EEG49271.1"/>
    </source>
</evidence>